<protein>
    <submittedName>
        <fullName evidence="1">Uncharacterized protein</fullName>
    </submittedName>
</protein>
<comment type="caution">
    <text evidence="1">The sequence shown here is derived from an EMBL/GenBank/DDBJ whole genome shotgun (WGS) entry which is preliminary data.</text>
</comment>
<dbReference type="AlphaFoldDB" id="A0AAV4AH49"/>
<keyword evidence="2" id="KW-1185">Reference proteome</keyword>
<accession>A0AAV4AH49</accession>
<name>A0AAV4AH49_9GAST</name>
<proteinExistence type="predicted"/>
<evidence type="ECO:0000313" key="2">
    <source>
        <dbReference type="Proteomes" id="UP000735302"/>
    </source>
</evidence>
<dbReference type="Proteomes" id="UP000735302">
    <property type="component" value="Unassembled WGS sequence"/>
</dbReference>
<reference evidence="1 2" key="1">
    <citation type="journal article" date="2021" name="Elife">
        <title>Chloroplast acquisition without the gene transfer in kleptoplastic sea slugs, Plakobranchus ocellatus.</title>
        <authorList>
            <person name="Maeda T."/>
            <person name="Takahashi S."/>
            <person name="Yoshida T."/>
            <person name="Shimamura S."/>
            <person name="Takaki Y."/>
            <person name="Nagai Y."/>
            <person name="Toyoda A."/>
            <person name="Suzuki Y."/>
            <person name="Arimoto A."/>
            <person name="Ishii H."/>
            <person name="Satoh N."/>
            <person name="Nishiyama T."/>
            <person name="Hasebe M."/>
            <person name="Maruyama T."/>
            <person name="Minagawa J."/>
            <person name="Obokata J."/>
            <person name="Shigenobu S."/>
        </authorList>
    </citation>
    <scope>NUCLEOTIDE SEQUENCE [LARGE SCALE GENOMIC DNA]</scope>
</reference>
<dbReference type="EMBL" id="BLXT01003831">
    <property type="protein sequence ID" value="GFO07009.1"/>
    <property type="molecule type" value="Genomic_DNA"/>
</dbReference>
<organism evidence="1 2">
    <name type="scientific">Plakobranchus ocellatus</name>
    <dbReference type="NCBI Taxonomy" id="259542"/>
    <lineage>
        <taxon>Eukaryota</taxon>
        <taxon>Metazoa</taxon>
        <taxon>Spiralia</taxon>
        <taxon>Lophotrochozoa</taxon>
        <taxon>Mollusca</taxon>
        <taxon>Gastropoda</taxon>
        <taxon>Heterobranchia</taxon>
        <taxon>Euthyneura</taxon>
        <taxon>Panpulmonata</taxon>
        <taxon>Sacoglossa</taxon>
        <taxon>Placobranchoidea</taxon>
        <taxon>Plakobranchidae</taxon>
        <taxon>Plakobranchus</taxon>
    </lineage>
</organism>
<evidence type="ECO:0000313" key="1">
    <source>
        <dbReference type="EMBL" id="GFO07009.1"/>
    </source>
</evidence>
<sequence>MRQQEARHHDSTGSSKLWIVLSFNIRNKPEQGLSHVLTDDGAMKNETRGDNRCSRTSITVRPDLASYEKKVSR</sequence>
<gene>
    <name evidence="1" type="ORF">PoB_003351400</name>
</gene>